<reference evidence="2 3" key="1">
    <citation type="journal article" date="2009" name="Science">
        <title>Genome sequence, comparative analysis, and population genetics of the domestic horse.</title>
        <authorList>
            <consortium name="Broad Institute Genome Sequencing Platform"/>
            <consortium name="Broad Institute Whole Genome Assembly Team"/>
            <person name="Wade C.M."/>
            <person name="Giulotto E."/>
            <person name="Sigurdsson S."/>
            <person name="Zoli M."/>
            <person name="Gnerre S."/>
            <person name="Imsland F."/>
            <person name="Lear T.L."/>
            <person name="Adelson D.L."/>
            <person name="Bailey E."/>
            <person name="Bellone R.R."/>
            <person name="Bloecker H."/>
            <person name="Distl O."/>
            <person name="Edgar R.C."/>
            <person name="Garber M."/>
            <person name="Leeb T."/>
            <person name="Mauceli E."/>
            <person name="MacLeod J.N."/>
            <person name="Penedo M.C.T."/>
            <person name="Raison J.M."/>
            <person name="Sharpe T."/>
            <person name="Vogel J."/>
            <person name="Andersson L."/>
            <person name="Antczak D.F."/>
            <person name="Biagi T."/>
            <person name="Binns M.M."/>
            <person name="Chowdhary B.P."/>
            <person name="Coleman S.J."/>
            <person name="Della Valle G."/>
            <person name="Fryc S."/>
            <person name="Guerin G."/>
            <person name="Hasegawa T."/>
            <person name="Hill E.W."/>
            <person name="Jurka J."/>
            <person name="Kiialainen A."/>
            <person name="Lindgren G."/>
            <person name="Liu J."/>
            <person name="Magnani E."/>
            <person name="Mickelson J.R."/>
            <person name="Murray J."/>
            <person name="Nergadze S.G."/>
            <person name="Onofrio R."/>
            <person name="Pedroni S."/>
            <person name="Piras M.F."/>
            <person name="Raudsepp T."/>
            <person name="Rocchi M."/>
            <person name="Roeed K.H."/>
            <person name="Ryder O.A."/>
            <person name="Searle S."/>
            <person name="Skow L."/>
            <person name="Swinburne J.E."/>
            <person name="Syvaenen A.C."/>
            <person name="Tozaki T."/>
            <person name="Valberg S.J."/>
            <person name="Vaudin M."/>
            <person name="White J.R."/>
            <person name="Zody M.C."/>
            <person name="Lander E.S."/>
            <person name="Lindblad-Toh K."/>
        </authorList>
    </citation>
    <scope>NUCLEOTIDE SEQUENCE [LARGE SCALE GENOMIC DNA]</scope>
    <source>
        <strain evidence="2 3">Thoroughbred</strain>
    </source>
</reference>
<organism evidence="2 3">
    <name type="scientific">Equus caballus</name>
    <name type="common">Horse</name>
    <dbReference type="NCBI Taxonomy" id="9796"/>
    <lineage>
        <taxon>Eukaryota</taxon>
        <taxon>Metazoa</taxon>
        <taxon>Chordata</taxon>
        <taxon>Craniata</taxon>
        <taxon>Vertebrata</taxon>
        <taxon>Euteleostomi</taxon>
        <taxon>Mammalia</taxon>
        <taxon>Eutheria</taxon>
        <taxon>Laurasiatheria</taxon>
        <taxon>Perissodactyla</taxon>
        <taxon>Equidae</taxon>
        <taxon>Equus</taxon>
    </lineage>
</organism>
<dbReference type="GeneTree" id="ENSGT00990000205077"/>
<dbReference type="Proteomes" id="UP000002281">
    <property type="component" value="Chromosome 19"/>
</dbReference>
<evidence type="ECO:0000313" key="3">
    <source>
        <dbReference type="Proteomes" id="UP000002281"/>
    </source>
</evidence>
<feature type="region of interest" description="Disordered" evidence="1">
    <location>
        <begin position="1"/>
        <end position="83"/>
    </location>
</feature>
<evidence type="ECO:0000313" key="2">
    <source>
        <dbReference type="Ensembl" id="ENSECAP00000066542.1"/>
    </source>
</evidence>
<feature type="compositionally biased region" description="Basic and acidic residues" evidence="1">
    <location>
        <begin position="70"/>
        <end position="83"/>
    </location>
</feature>
<evidence type="ECO:0000256" key="1">
    <source>
        <dbReference type="SAM" id="MobiDB-lite"/>
    </source>
</evidence>
<dbReference type="AlphaFoldDB" id="A0A9L0RV24"/>
<name>A0A9L0RV24_HORSE</name>
<feature type="compositionally biased region" description="Acidic residues" evidence="1">
    <location>
        <begin position="1"/>
        <end position="10"/>
    </location>
</feature>
<proteinExistence type="predicted"/>
<accession>A0A9L0RV24</accession>
<sequence>MFAYWDDQDCGQDTGFDAPSLGGSLEMSFSRNKYGNSGEKLVKKKKNLDEMPKSEKNFYQEHTNSAGNSKEVRSTPKKQENYS</sequence>
<keyword evidence="3" id="KW-1185">Reference proteome</keyword>
<dbReference type="Ensembl" id="ENSECAT00000146289.1">
    <property type="protein sequence ID" value="ENSECAP00000066542.1"/>
    <property type="gene ID" value="ENSECAG00000048291.1"/>
</dbReference>
<reference evidence="2" key="2">
    <citation type="submission" date="2025-08" db="UniProtKB">
        <authorList>
            <consortium name="Ensembl"/>
        </authorList>
    </citation>
    <scope>IDENTIFICATION</scope>
    <source>
        <strain evidence="2">Thoroughbred</strain>
    </source>
</reference>
<feature type="compositionally biased region" description="Basic and acidic residues" evidence="1">
    <location>
        <begin position="47"/>
        <end position="59"/>
    </location>
</feature>
<reference evidence="2" key="3">
    <citation type="submission" date="2025-09" db="UniProtKB">
        <authorList>
            <consortium name="Ensembl"/>
        </authorList>
    </citation>
    <scope>IDENTIFICATION</scope>
    <source>
        <strain evidence="2">Thoroughbred</strain>
    </source>
</reference>
<protein>
    <submittedName>
        <fullName evidence="2">Uncharacterized protein</fullName>
    </submittedName>
</protein>